<dbReference type="GO" id="GO:0005886">
    <property type="term" value="C:plasma membrane"/>
    <property type="evidence" value="ECO:0007669"/>
    <property type="project" value="InterPro"/>
</dbReference>
<dbReference type="InterPro" id="IPR001972">
    <property type="entry name" value="Stomatin_HflK_fam"/>
</dbReference>
<keyword evidence="4" id="KW-1133">Transmembrane helix</keyword>
<dbReference type="SUPFAM" id="SSF117892">
    <property type="entry name" value="Band 7/SPFH domain"/>
    <property type="match status" value="1"/>
</dbReference>
<feature type="domain" description="Band 7" evidence="5">
    <location>
        <begin position="79"/>
        <end position="237"/>
    </location>
</feature>
<organism evidence="7 9">
    <name type="scientific">Eggerthella sinensis</name>
    <dbReference type="NCBI Taxonomy" id="242230"/>
    <lineage>
        <taxon>Bacteria</taxon>
        <taxon>Bacillati</taxon>
        <taxon>Actinomycetota</taxon>
        <taxon>Coriobacteriia</taxon>
        <taxon>Eggerthellales</taxon>
        <taxon>Eggerthellaceae</taxon>
        <taxon>Eggerthella</taxon>
    </lineage>
</organism>
<feature type="coiled-coil region" evidence="2">
    <location>
        <begin position="186"/>
        <end position="255"/>
    </location>
</feature>
<dbReference type="Gene3D" id="3.30.479.30">
    <property type="entry name" value="Band 7 domain"/>
    <property type="match status" value="1"/>
</dbReference>
<dbReference type="OrthoDB" id="9809197at2"/>
<feature type="transmembrane region" description="Helical" evidence="4">
    <location>
        <begin position="64"/>
        <end position="84"/>
    </location>
</feature>
<keyword evidence="4" id="KW-0812">Transmembrane</keyword>
<name>A0A3N0J1C9_9ACTN</name>
<keyword evidence="8" id="KW-1185">Reference proteome</keyword>
<dbReference type="EMBL" id="PPTT01000010">
    <property type="protein sequence ID" value="RDB69281.1"/>
    <property type="molecule type" value="Genomic_DNA"/>
</dbReference>
<dbReference type="AlphaFoldDB" id="A0A3N0J1C9"/>
<dbReference type="PANTHER" id="PTHR10264">
    <property type="entry name" value="BAND 7 PROTEIN-RELATED"/>
    <property type="match status" value="1"/>
</dbReference>
<dbReference type="Proteomes" id="UP000253817">
    <property type="component" value="Unassembled WGS sequence"/>
</dbReference>
<evidence type="ECO:0000313" key="7">
    <source>
        <dbReference type="EMBL" id="RNM43053.1"/>
    </source>
</evidence>
<dbReference type="FunFam" id="3.30.479.30:FF:000004">
    <property type="entry name" value="Putative membrane protease family, stomatin"/>
    <property type="match status" value="1"/>
</dbReference>
<dbReference type="PANTHER" id="PTHR10264:SF19">
    <property type="entry name" value="AT06885P-RELATED"/>
    <property type="match status" value="1"/>
</dbReference>
<comment type="caution">
    <text evidence="7">The sequence shown here is derived from an EMBL/GenBank/DDBJ whole genome shotgun (WGS) entry which is preliminary data.</text>
</comment>
<keyword evidence="2" id="KW-0175">Coiled coil</keyword>
<dbReference type="Gene3D" id="6.10.250.2090">
    <property type="match status" value="1"/>
</dbReference>
<dbReference type="CDD" id="cd13775">
    <property type="entry name" value="SPFH_eoslipins_u3"/>
    <property type="match status" value="1"/>
</dbReference>
<feature type="transmembrane region" description="Helical" evidence="4">
    <location>
        <begin position="36"/>
        <end position="58"/>
    </location>
</feature>
<dbReference type="GO" id="GO:0098552">
    <property type="term" value="C:side of membrane"/>
    <property type="evidence" value="ECO:0007669"/>
    <property type="project" value="UniProtKB-ARBA"/>
</dbReference>
<dbReference type="RefSeq" id="WP_114546034.1">
    <property type="nucleotide sequence ID" value="NZ_PPTT01000010.1"/>
</dbReference>
<keyword evidence="4" id="KW-0472">Membrane</keyword>
<dbReference type="PRINTS" id="PR00721">
    <property type="entry name" value="STOMATIN"/>
</dbReference>
<evidence type="ECO:0000256" key="3">
    <source>
        <dbReference type="SAM" id="MobiDB-lite"/>
    </source>
</evidence>
<feature type="region of interest" description="Disordered" evidence="3">
    <location>
        <begin position="1"/>
        <end position="27"/>
    </location>
</feature>
<dbReference type="Proteomes" id="UP000270112">
    <property type="component" value="Unassembled WGS sequence"/>
</dbReference>
<dbReference type="SMART" id="SM00244">
    <property type="entry name" value="PHB"/>
    <property type="match status" value="1"/>
</dbReference>
<accession>A0A3N0J1C9</accession>
<evidence type="ECO:0000256" key="4">
    <source>
        <dbReference type="SAM" id="Phobius"/>
    </source>
</evidence>
<dbReference type="InterPro" id="IPR036013">
    <property type="entry name" value="Band_7/SPFH_dom_sf"/>
</dbReference>
<dbReference type="Pfam" id="PF01145">
    <property type="entry name" value="Band_7"/>
    <property type="match status" value="1"/>
</dbReference>
<evidence type="ECO:0000259" key="5">
    <source>
        <dbReference type="SMART" id="SM00244"/>
    </source>
</evidence>
<sequence length="312" mass="34727">MGSKRNERRESEKLRRVTVAPQGDGDPMQRASRNGVYFLQGIIIAAVFLAVCLVFFLVAGRIGFFAVATAAFASIVVASSVHIAQQWERMVVMRLGKFKCVKGPGFFLTMPFVEYSTMRIDVRIRTTAFGAEETLSNDLVPLDVDAVVFWMVHDAEKACVAVDDYAHQLLLSAQTILRDAIGRATAAEVTARRDQLDRELKRLLEEKVSAWGITVLSVEVRNILLPEELQEVMSLEAQAEQKKKARLILMEAESEISAMIEGYAHTYDDNTALELRKMYLLYEGVKEGKGTVVVPSSWNEGFADKVAEDAGK</sequence>
<evidence type="ECO:0000313" key="9">
    <source>
        <dbReference type="Proteomes" id="UP000270112"/>
    </source>
</evidence>
<gene>
    <name evidence="6" type="ORF">C1876_07170</name>
    <name evidence="7" type="ORF">DMP09_02040</name>
</gene>
<comment type="similarity">
    <text evidence="1">Belongs to the band 7/mec-2 family.</text>
</comment>
<evidence type="ECO:0000256" key="1">
    <source>
        <dbReference type="ARBA" id="ARBA00008164"/>
    </source>
</evidence>
<evidence type="ECO:0000256" key="2">
    <source>
        <dbReference type="SAM" id="Coils"/>
    </source>
</evidence>
<protein>
    <recommendedName>
        <fullName evidence="5">Band 7 domain-containing protein</fullName>
    </recommendedName>
</protein>
<reference evidence="6 8" key="1">
    <citation type="journal article" date="2018" name="Elife">
        <title>Discovery and characterization of a prevalent human gut bacterial enzyme sufficient for the inactivation of a family of plant toxins.</title>
        <authorList>
            <person name="Koppel N."/>
            <person name="Bisanz J.E."/>
            <person name="Pandelia M.E."/>
            <person name="Turnbaugh P.J."/>
            <person name="Balskus E.P."/>
        </authorList>
    </citation>
    <scope>NUCLEOTIDE SEQUENCE [LARGE SCALE GENOMIC DNA]</scope>
    <source>
        <strain evidence="6 8">DSM 16107</strain>
    </source>
</reference>
<dbReference type="InterPro" id="IPR043202">
    <property type="entry name" value="Band-7_stomatin-like"/>
</dbReference>
<reference evidence="7" key="3">
    <citation type="journal article" date="2019" name="Microbiol. Resour. Announc.">
        <title>Draft Genome Sequences of Type Strains of Gordonibacter faecihominis, Paraeggerthella hongkongensis, Parvibacter caecicola,Slackia equolifaciens, Slackia faecicanis, and Slackia isoflavoniconvertens.</title>
        <authorList>
            <person name="Danylec N."/>
            <person name="Stoll D.A."/>
            <person name="Dotsch A."/>
            <person name="Huch M."/>
        </authorList>
    </citation>
    <scope>NUCLEOTIDE SEQUENCE</scope>
    <source>
        <strain evidence="7">DSM 16107</strain>
    </source>
</reference>
<proteinExistence type="inferred from homology"/>
<dbReference type="EMBL" id="QICC01000004">
    <property type="protein sequence ID" value="RNM43053.1"/>
    <property type="molecule type" value="Genomic_DNA"/>
</dbReference>
<evidence type="ECO:0000313" key="8">
    <source>
        <dbReference type="Proteomes" id="UP000253817"/>
    </source>
</evidence>
<dbReference type="InterPro" id="IPR001107">
    <property type="entry name" value="Band_7"/>
</dbReference>
<feature type="compositionally biased region" description="Basic and acidic residues" evidence="3">
    <location>
        <begin position="1"/>
        <end position="15"/>
    </location>
</feature>
<reference evidence="9" key="2">
    <citation type="submission" date="2018-05" db="EMBL/GenBank/DDBJ databases">
        <title>Genome Sequencing of selected type strains of the family Eggerthellaceae.</title>
        <authorList>
            <person name="Danylec N."/>
            <person name="Stoll D.A."/>
            <person name="Doetsch A."/>
            <person name="Huch M."/>
        </authorList>
    </citation>
    <scope>NUCLEOTIDE SEQUENCE [LARGE SCALE GENOMIC DNA]</scope>
    <source>
        <strain evidence="9">DSM 16107</strain>
    </source>
</reference>
<evidence type="ECO:0000313" key="6">
    <source>
        <dbReference type="EMBL" id="RDB69281.1"/>
    </source>
</evidence>